<dbReference type="EMBL" id="JACHIV010000001">
    <property type="protein sequence ID" value="MBB5068838.1"/>
    <property type="molecule type" value="Genomic_DNA"/>
</dbReference>
<sequence>MTREVLQITGAAVVDGAGRVPADVEDGRTSRLDTSGERIGFA</sequence>
<dbReference type="Proteomes" id="UP000580474">
    <property type="component" value="Unassembled WGS sequence"/>
</dbReference>
<name>A0A840NF25_9PSEU</name>
<evidence type="ECO:0000313" key="2">
    <source>
        <dbReference type="EMBL" id="MBB5068838.1"/>
    </source>
</evidence>
<proteinExistence type="predicted"/>
<feature type="region of interest" description="Disordered" evidence="1">
    <location>
        <begin position="21"/>
        <end position="42"/>
    </location>
</feature>
<accession>A0A840NF25</accession>
<comment type="caution">
    <text evidence="2">The sequence shown here is derived from an EMBL/GenBank/DDBJ whole genome shotgun (WGS) entry which is preliminary data.</text>
</comment>
<reference evidence="2 3" key="1">
    <citation type="submission" date="2020-08" db="EMBL/GenBank/DDBJ databases">
        <title>Sequencing the genomes of 1000 actinobacteria strains.</title>
        <authorList>
            <person name="Klenk H.-P."/>
        </authorList>
    </citation>
    <scope>NUCLEOTIDE SEQUENCE [LARGE SCALE GENOMIC DNA]</scope>
    <source>
        <strain evidence="2 3">DSM 45582</strain>
    </source>
</reference>
<protein>
    <submittedName>
        <fullName evidence="2">Uncharacterized protein</fullName>
    </submittedName>
</protein>
<evidence type="ECO:0000313" key="3">
    <source>
        <dbReference type="Proteomes" id="UP000580474"/>
    </source>
</evidence>
<evidence type="ECO:0000256" key="1">
    <source>
        <dbReference type="SAM" id="MobiDB-lite"/>
    </source>
</evidence>
<dbReference type="AlphaFoldDB" id="A0A840NF25"/>
<dbReference type="RefSeq" id="WP_281398301.1">
    <property type="nucleotide sequence ID" value="NZ_JACHIV010000001.1"/>
</dbReference>
<feature type="compositionally biased region" description="Basic and acidic residues" evidence="1">
    <location>
        <begin position="25"/>
        <end position="36"/>
    </location>
</feature>
<keyword evidence="3" id="KW-1185">Reference proteome</keyword>
<gene>
    <name evidence="2" type="ORF">BJ969_001926</name>
</gene>
<organism evidence="2 3">
    <name type="scientific">Saccharopolyspora gloriosae</name>
    <dbReference type="NCBI Taxonomy" id="455344"/>
    <lineage>
        <taxon>Bacteria</taxon>
        <taxon>Bacillati</taxon>
        <taxon>Actinomycetota</taxon>
        <taxon>Actinomycetes</taxon>
        <taxon>Pseudonocardiales</taxon>
        <taxon>Pseudonocardiaceae</taxon>
        <taxon>Saccharopolyspora</taxon>
    </lineage>
</organism>